<dbReference type="Proteomes" id="UP001066276">
    <property type="component" value="Chromosome 1_2"/>
</dbReference>
<evidence type="ECO:0000313" key="2">
    <source>
        <dbReference type="Proteomes" id="UP001066276"/>
    </source>
</evidence>
<sequence>MRRVSGPTFVQETFSMVYRGAIDGVGVWQAAASSFGPKIDQYIKPASTVTGAAENPPVLQTPPAHSDLATILKAIQDSREVVETKEDKVQVDVSLLHQNLRNITCQVTEAEI</sequence>
<gene>
    <name evidence="1" type="ORF">NDU88_002544</name>
</gene>
<comment type="caution">
    <text evidence="1">The sequence shown here is derived from an EMBL/GenBank/DDBJ whole genome shotgun (WGS) entry which is preliminary data.</text>
</comment>
<accession>A0AAV7W3M2</accession>
<reference evidence="1" key="1">
    <citation type="journal article" date="2022" name="bioRxiv">
        <title>Sequencing and chromosome-scale assembly of the giantPleurodeles waltlgenome.</title>
        <authorList>
            <person name="Brown T."/>
            <person name="Elewa A."/>
            <person name="Iarovenko S."/>
            <person name="Subramanian E."/>
            <person name="Araus A.J."/>
            <person name="Petzold A."/>
            <person name="Susuki M."/>
            <person name="Suzuki K.-i.T."/>
            <person name="Hayashi T."/>
            <person name="Toyoda A."/>
            <person name="Oliveira C."/>
            <person name="Osipova E."/>
            <person name="Leigh N.D."/>
            <person name="Simon A."/>
            <person name="Yun M.H."/>
        </authorList>
    </citation>
    <scope>NUCLEOTIDE SEQUENCE</scope>
    <source>
        <strain evidence="1">20211129_DDA</strain>
        <tissue evidence="1">Liver</tissue>
    </source>
</reference>
<dbReference type="EMBL" id="JANPWB010000002">
    <property type="protein sequence ID" value="KAJ1207152.1"/>
    <property type="molecule type" value="Genomic_DNA"/>
</dbReference>
<evidence type="ECO:0000313" key="1">
    <source>
        <dbReference type="EMBL" id="KAJ1207152.1"/>
    </source>
</evidence>
<name>A0AAV7W3M2_PLEWA</name>
<dbReference type="AlphaFoldDB" id="A0AAV7W3M2"/>
<organism evidence="1 2">
    <name type="scientific">Pleurodeles waltl</name>
    <name type="common">Iberian ribbed newt</name>
    <dbReference type="NCBI Taxonomy" id="8319"/>
    <lineage>
        <taxon>Eukaryota</taxon>
        <taxon>Metazoa</taxon>
        <taxon>Chordata</taxon>
        <taxon>Craniata</taxon>
        <taxon>Vertebrata</taxon>
        <taxon>Euteleostomi</taxon>
        <taxon>Amphibia</taxon>
        <taxon>Batrachia</taxon>
        <taxon>Caudata</taxon>
        <taxon>Salamandroidea</taxon>
        <taxon>Salamandridae</taxon>
        <taxon>Pleurodelinae</taxon>
        <taxon>Pleurodeles</taxon>
    </lineage>
</organism>
<proteinExistence type="predicted"/>
<protein>
    <submittedName>
        <fullName evidence="1">Uncharacterized protein</fullName>
    </submittedName>
</protein>
<keyword evidence="2" id="KW-1185">Reference proteome</keyword>